<evidence type="ECO:0000256" key="2">
    <source>
        <dbReference type="ARBA" id="ARBA00009142"/>
    </source>
</evidence>
<evidence type="ECO:0000256" key="7">
    <source>
        <dbReference type="ARBA" id="ARBA00023136"/>
    </source>
</evidence>
<sequence length="246" mass="25925">MEPILITLSITVFFAAALQSATGIGFGVIAGPIMLLVLNNNSSIQISIILNLLIAVLLVRSIRLEINKTILFQLLIGSVLGLPLGLLIFLNVNVVMLKLLAGAAISLTALLVIRNNIMRTRPAAAAPSKRGALVTGVASGLMSSSLAMPGPVVAAWMSATGIEKQVVRATTLTLFVFSYGAALLFQIPFAGVESTTLWTCLKLVPATIAGIYAGSLIVNWLTERVFSWLIIVILLLTAAILFASSI</sequence>
<dbReference type="EMBL" id="CP098747">
    <property type="protein sequence ID" value="USG62566.1"/>
    <property type="molecule type" value="Genomic_DNA"/>
</dbReference>
<keyword evidence="6 8" id="KW-1133">Transmembrane helix</keyword>
<protein>
    <recommendedName>
        <fullName evidence="8">Probable membrane transporter protein</fullName>
    </recommendedName>
</protein>
<keyword evidence="7 8" id="KW-0472">Membrane</keyword>
<feature type="transmembrane region" description="Helical" evidence="8">
    <location>
        <begin position="95"/>
        <end position="113"/>
    </location>
</feature>
<reference evidence="9" key="1">
    <citation type="submission" date="2022-06" db="EMBL/GenBank/DDBJ databases">
        <title>Sneathiella actinostolidae sp. nov., isolated from a sea anemonein the Western Pacific Ocean.</title>
        <authorList>
            <person name="Wei M.J."/>
        </authorList>
    </citation>
    <scope>NUCLEOTIDE SEQUENCE</scope>
    <source>
        <strain evidence="9">PHK-P5</strain>
    </source>
</reference>
<feature type="transmembrane region" description="Helical" evidence="8">
    <location>
        <begin position="69"/>
        <end position="89"/>
    </location>
</feature>
<evidence type="ECO:0000256" key="3">
    <source>
        <dbReference type="ARBA" id="ARBA00022448"/>
    </source>
</evidence>
<evidence type="ECO:0000313" key="10">
    <source>
        <dbReference type="Proteomes" id="UP001056291"/>
    </source>
</evidence>
<gene>
    <name evidence="9" type="ORF">NBZ79_06205</name>
</gene>
<evidence type="ECO:0000256" key="5">
    <source>
        <dbReference type="ARBA" id="ARBA00022692"/>
    </source>
</evidence>
<comment type="similarity">
    <text evidence="2 8">Belongs to the 4-toluene sulfonate uptake permease (TSUP) (TC 2.A.102) family.</text>
</comment>
<evidence type="ECO:0000256" key="8">
    <source>
        <dbReference type="RuleBase" id="RU363041"/>
    </source>
</evidence>
<accession>A0ABY4W6T1</accession>
<evidence type="ECO:0000256" key="6">
    <source>
        <dbReference type="ARBA" id="ARBA00022989"/>
    </source>
</evidence>
<keyword evidence="5 8" id="KW-0812">Transmembrane</keyword>
<dbReference type="Pfam" id="PF01925">
    <property type="entry name" value="TauE"/>
    <property type="match status" value="1"/>
</dbReference>
<dbReference type="RefSeq" id="WP_251936440.1">
    <property type="nucleotide sequence ID" value="NZ_CP098747.1"/>
</dbReference>
<feature type="transmembrane region" description="Helical" evidence="8">
    <location>
        <begin position="225"/>
        <end position="243"/>
    </location>
</feature>
<evidence type="ECO:0000313" key="9">
    <source>
        <dbReference type="EMBL" id="USG62566.1"/>
    </source>
</evidence>
<proteinExistence type="inferred from homology"/>
<feature type="transmembrane region" description="Helical" evidence="8">
    <location>
        <begin position="44"/>
        <end position="62"/>
    </location>
</feature>
<evidence type="ECO:0000256" key="4">
    <source>
        <dbReference type="ARBA" id="ARBA00022475"/>
    </source>
</evidence>
<dbReference type="Proteomes" id="UP001056291">
    <property type="component" value="Chromosome"/>
</dbReference>
<keyword evidence="3" id="KW-0813">Transport</keyword>
<dbReference type="PANTHER" id="PTHR30269">
    <property type="entry name" value="TRANSMEMBRANE PROTEIN YFCA"/>
    <property type="match status" value="1"/>
</dbReference>
<dbReference type="InterPro" id="IPR052017">
    <property type="entry name" value="TSUP"/>
</dbReference>
<organism evidence="9 10">
    <name type="scientific">Sneathiella marina</name>
    <dbReference type="NCBI Taxonomy" id="2950108"/>
    <lineage>
        <taxon>Bacteria</taxon>
        <taxon>Pseudomonadati</taxon>
        <taxon>Pseudomonadota</taxon>
        <taxon>Alphaproteobacteria</taxon>
        <taxon>Sneathiellales</taxon>
        <taxon>Sneathiellaceae</taxon>
        <taxon>Sneathiella</taxon>
    </lineage>
</organism>
<feature type="transmembrane region" description="Helical" evidence="8">
    <location>
        <begin position="133"/>
        <end position="159"/>
    </location>
</feature>
<feature type="transmembrane region" description="Helical" evidence="8">
    <location>
        <begin position="197"/>
        <end position="219"/>
    </location>
</feature>
<keyword evidence="4 8" id="KW-1003">Cell membrane</keyword>
<name>A0ABY4W6T1_9PROT</name>
<keyword evidence="10" id="KW-1185">Reference proteome</keyword>
<dbReference type="PANTHER" id="PTHR30269:SF37">
    <property type="entry name" value="MEMBRANE TRANSPORTER PROTEIN"/>
    <property type="match status" value="1"/>
</dbReference>
<dbReference type="InterPro" id="IPR002781">
    <property type="entry name" value="TM_pro_TauE-like"/>
</dbReference>
<evidence type="ECO:0000256" key="1">
    <source>
        <dbReference type="ARBA" id="ARBA00004651"/>
    </source>
</evidence>
<feature type="transmembrane region" description="Helical" evidence="8">
    <location>
        <begin position="165"/>
        <end position="185"/>
    </location>
</feature>
<comment type="subcellular location">
    <subcellularLocation>
        <location evidence="1 8">Cell membrane</location>
        <topology evidence="1 8">Multi-pass membrane protein</topology>
    </subcellularLocation>
</comment>